<dbReference type="EMBL" id="BGPR01000528">
    <property type="protein sequence ID" value="GBM24899.1"/>
    <property type="molecule type" value="Genomic_DNA"/>
</dbReference>
<gene>
    <name evidence="2" type="ORF">AVEN_23435_1</name>
</gene>
<protein>
    <submittedName>
        <fullName evidence="2">Uncharacterized protein</fullName>
    </submittedName>
</protein>
<feature type="compositionally biased region" description="Basic and acidic residues" evidence="1">
    <location>
        <begin position="123"/>
        <end position="146"/>
    </location>
</feature>
<evidence type="ECO:0000313" key="2">
    <source>
        <dbReference type="EMBL" id="GBM24899.1"/>
    </source>
</evidence>
<proteinExistence type="predicted"/>
<dbReference type="Proteomes" id="UP000499080">
    <property type="component" value="Unassembled WGS sequence"/>
</dbReference>
<name>A0A4Y2E9C0_ARAVE</name>
<organism evidence="2 3">
    <name type="scientific">Araneus ventricosus</name>
    <name type="common">Orbweaver spider</name>
    <name type="synonym">Epeira ventricosa</name>
    <dbReference type="NCBI Taxonomy" id="182803"/>
    <lineage>
        <taxon>Eukaryota</taxon>
        <taxon>Metazoa</taxon>
        <taxon>Ecdysozoa</taxon>
        <taxon>Arthropoda</taxon>
        <taxon>Chelicerata</taxon>
        <taxon>Arachnida</taxon>
        <taxon>Araneae</taxon>
        <taxon>Araneomorphae</taxon>
        <taxon>Entelegynae</taxon>
        <taxon>Araneoidea</taxon>
        <taxon>Araneidae</taxon>
        <taxon>Araneus</taxon>
    </lineage>
</organism>
<feature type="region of interest" description="Disordered" evidence="1">
    <location>
        <begin position="72"/>
        <end position="146"/>
    </location>
</feature>
<dbReference type="AlphaFoldDB" id="A0A4Y2E9C0"/>
<accession>A0A4Y2E9C0</accession>
<dbReference type="OrthoDB" id="8038132at2759"/>
<reference evidence="2 3" key="1">
    <citation type="journal article" date="2019" name="Sci. Rep.">
        <title>Orb-weaving spider Araneus ventricosus genome elucidates the spidroin gene catalogue.</title>
        <authorList>
            <person name="Kono N."/>
            <person name="Nakamura H."/>
            <person name="Ohtoshi R."/>
            <person name="Moran D.A.P."/>
            <person name="Shinohara A."/>
            <person name="Yoshida Y."/>
            <person name="Fujiwara M."/>
            <person name="Mori M."/>
            <person name="Tomita M."/>
            <person name="Arakawa K."/>
        </authorList>
    </citation>
    <scope>NUCLEOTIDE SEQUENCE [LARGE SCALE GENOMIC DNA]</scope>
</reference>
<feature type="compositionally biased region" description="Low complexity" evidence="1">
    <location>
        <begin position="100"/>
        <end position="115"/>
    </location>
</feature>
<evidence type="ECO:0000256" key="1">
    <source>
        <dbReference type="SAM" id="MobiDB-lite"/>
    </source>
</evidence>
<sequence>MDNQKKFYDNHHRVKDLEEFELGQVVWIAIQRSYWRIKAKYAVPRSYLLETPVGIDWRNRFHLRPFSRQLEYDQDDTTRGLPDFPRVSSPVPFPDEMRGSPSLSHSPLTTSSTFSAPKFPENFYEKRSARTVRSPDRLDLKLRGGG</sequence>
<comment type="caution">
    <text evidence="2">The sequence shown here is derived from an EMBL/GenBank/DDBJ whole genome shotgun (WGS) entry which is preliminary data.</text>
</comment>
<evidence type="ECO:0000313" key="3">
    <source>
        <dbReference type="Proteomes" id="UP000499080"/>
    </source>
</evidence>
<keyword evidence="3" id="KW-1185">Reference proteome</keyword>